<protein>
    <submittedName>
        <fullName evidence="2">NAD dependent epimerase/dehydratase family</fullName>
    </submittedName>
</protein>
<dbReference type="PANTHER" id="PTHR43245">
    <property type="entry name" value="BIFUNCTIONAL POLYMYXIN RESISTANCE PROTEIN ARNA"/>
    <property type="match status" value="1"/>
</dbReference>
<gene>
    <name evidence="2" type="ORF">NCTC10815_00218</name>
</gene>
<proteinExistence type="predicted"/>
<dbReference type="RefSeq" id="WP_115345519.1">
    <property type="nucleotide sequence ID" value="NZ_UGPG01000001.1"/>
</dbReference>
<dbReference type="Proteomes" id="UP000254879">
    <property type="component" value="Unassembled WGS sequence"/>
</dbReference>
<evidence type="ECO:0000259" key="1">
    <source>
        <dbReference type="Pfam" id="PF01370"/>
    </source>
</evidence>
<reference evidence="2 3" key="1">
    <citation type="submission" date="2018-06" db="EMBL/GenBank/DDBJ databases">
        <authorList>
            <consortium name="Pathogen Informatics"/>
            <person name="Doyle S."/>
        </authorList>
    </citation>
    <scope>NUCLEOTIDE SEQUENCE [LARGE SCALE GENOMIC DNA]</scope>
    <source>
        <strain evidence="3">NCTC 10815</strain>
    </source>
</reference>
<name>A0A378MBT1_LISGR</name>
<dbReference type="SUPFAM" id="SSF51735">
    <property type="entry name" value="NAD(P)-binding Rossmann-fold domains"/>
    <property type="match status" value="1"/>
</dbReference>
<dbReference type="EMBL" id="UGPG01000001">
    <property type="protein sequence ID" value="STY42966.1"/>
    <property type="molecule type" value="Genomic_DNA"/>
</dbReference>
<feature type="domain" description="NAD-dependent epimerase/dehydratase" evidence="1">
    <location>
        <begin position="3"/>
        <end position="207"/>
    </location>
</feature>
<accession>A0A378MBT1</accession>
<dbReference type="InterPro" id="IPR036291">
    <property type="entry name" value="NAD(P)-bd_dom_sf"/>
</dbReference>
<dbReference type="InterPro" id="IPR001509">
    <property type="entry name" value="Epimerase_deHydtase"/>
</dbReference>
<dbReference type="Gene3D" id="3.40.50.720">
    <property type="entry name" value="NAD(P)-binding Rossmann-like Domain"/>
    <property type="match status" value="1"/>
</dbReference>
<sequence>MKILVFGGTRFFGKQLVEALIDAEHDVTIATRGKQEHPFGDKVRTVVLNRTLRDDVFRIANEKWDVVYDNICYSPQEASYAVSAFKDKVKRYIFTSSKAVYRNKDRELTESDFEPSTYEIIHGSKDDFDYGEGKRLAEAVFFQKATFPVVAVRFPIVLGEADYTERLEFHIEHIRRGKEIAITHEHAATDFILDQEAARFLKWVGTEIDVTGPINASSDGSYTLQKIIEIIESKVARKCKLEFIADQEDNSPFDIPGTNTLNTAKAKEAGFEFENLEDWFPKLVDTLIQSGK</sequence>
<dbReference type="AlphaFoldDB" id="A0A378MBT1"/>
<organism evidence="2 3">
    <name type="scientific">Listeria grayi</name>
    <name type="common">Listeria murrayi</name>
    <dbReference type="NCBI Taxonomy" id="1641"/>
    <lineage>
        <taxon>Bacteria</taxon>
        <taxon>Bacillati</taxon>
        <taxon>Bacillota</taxon>
        <taxon>Bacilli</taxon>
        <taxon>Bacillales</taxon>
        <taxon>Listeriaceae</taxon>
        <taxon>Listeria</taxon>
    </lineage>
</organism>
<dbReference type="InterPro" id="IPR050177">
    <property type="entry name" value="Lipid_A_modif_metabolic_enz"/>
</dbReference>
<evidence type="ECO:0000313" key="2">
    <source>
        <dbReference type="EMBL" id="STY42966.1"/>
    </source>
</evidence>
<evidence type="ECO:0000313" key="3">
    <source>
        <dbReference type="Proteomes" id="UP000254879"/>
    </source>
</evidence>
<dbReference type="Pfam" id="PF01370">
    <property type="entry name" value="Epimerase"/>
    <property type="match status" value="1"/>
</dbReference>